<evidence type="ECO:0000256" key="1">
    <source>
        <dbReference type="SAM" id="Phobius"/>
    </source>
</evidence>
<dbReference type="EMBL" id="VOIH02000002">
    <property type="protein sequence ID" value="KAF3454060.1"/>
    <property type="molecule type" value="Genomic_DNA"/>
</dbReference>
<keyword evidence="1" id="KW-0472">Membrane</keyword>
<sequence>MITNSIKNKHEVIEALKKKLIVYLVEKRLGFGSAIDKAEYVREDVAEEEIKMEGLQLAILKMDEPKFGKWFPNWEGPYMILKVVGRGAYQLHDKNDGLRHSNLVNGPCSLIYALNFGVDCKAEWVENCDFIQRRRMQKFLHMILAWLCGGCMVLVVTRLKVLKEFDRWHDPMQVLIPREVWNDVSVVPLVVVYLSWQECSRLTMPSLECWSDKLEAGMEWIRLECWIGME</sequence>
<organism evidence="2 3">
    <name type="scientific">Rhamnella rubrinervis</name>
    <dbReference type="NCBI Taxonomy" id="2594499"/>
    <lineage>
        <taxon>Eukaryota</taxon>
        <taxon>Viridiplantae</taxon>
        <taxon>Streptophyta</taxon>
        <taxon>Embryophyta</taxon>
        <taxon>Tracheophyta</taxon>
        <taxon>Spermatophyta</taxon>
        <taxon>Magnoliopsida</taxon>
        <taxon>eudicotyledons</taxon>
        <taxon>Gunneridae</taxon>
        <taxon>Pentapetalae</taxon>
        <taxon>rosids</taxon>
        <taxon>fabids</taxon>
        <taxon>Rosales</taxon>
        <taxon>Rhamnaceae</taxon>
        <taxon>rhamnoid group</taxon>
        <taxon>Rhamneae</taxon>
        <taxon>Rhamnella</taxon>
    </lineage>
</organism>
<proteinExistence type="predicted"/>
<evidence type="ECO:0000313" key="3">
    <source>
        <dbReference type="Proteomes" id="UP000796880"/>
    </source>
</evidence>
<gene>
    <name evidence="2" type="ORF">FNV43_RR04507</name>
</gene>
<keyword evidence="3" id="KW-1185">Reference proteome</keyword>
<dbReference type="AlphaFoldDB" id="A0A8K0HKE1"/>
<dbReference type="OrthoDB" id="1739513at2759"/>
<keyword evidence="1" id="KW-0812">Transmembrane</keyword>
<dbReference type="Proteomes" id="UP000796880">
    <property type="component" value="Unassembled WGS sequence"/>
</dbReference>
<comment type="caution">
    <text evidence="2">The sequence shown here is derived from an EMBL/GenBank/DDBJ whole genome shotgun (WGS) entry which is preliminary data.</text>
</comment>
<protein>
    <submittedName>
        <fullName evidence="2">Uncharacterized protein</fullName>
    </submittedName>
</protein>
<accession>A0A8K0HKE1</accession>
<name>A0A8K0HKE1_9ROSA</name>
<reference evidence="2" key="1">
    <citation type="submission" date="2020-03" db="EMBL/GenBank/DDBJ databases">
        <title>A high-quality chromosome-level genome assembly of a woody plant with both climbing and erect habits, Rhamnella rubrinervis.</title>
        <authorList>
            <person name="Lu Z."/>
            <person name="Yang Y."/>
            <person name="Zhu X."/>
            <person name="Sun Y."/>
        </authorList>
    </citation>
    <scope>NUCLEOTIDE SEQUENCE</scope>
    <source>
        <strain evidence="2">BYM</strain>
        <tissue evidence="2">Leaf</tissue>
    </source>
</reference>
<keyword evidence="1" id="KW-1133">Transmembrane helix</keyword>
<feature type="transmembrane region" description="Helical" evidence="1">
    <location>
        <begin position="139"/>
        <end position="159"/>
    </location>
</feature>
<evidence type="ECO:0000313" key="2">
    <source>
        <dbReference type="EMBL" id="KAF3454060.1"/>
    </source>
</evidence>